<dbReference type="GO" id="GO:0005615">
    <property type="term" value="C:extracellular space"/>
    <property type="evidence" value="ECO:0007669"/>
    <property type="project" value="InterPro"/>
</dbReference>
<keyword evidence="2" id="KW-0732">Signal</keyword>
<dbReference type="STRING" id="744872.Spica_2336"/>
<dbReference type="Pfam" id="PF17972">
    <property type="entry name" value="bMG5"/>
    <property type="match status" value="1"/>
</dbReference>
<evidence type="ECO:0000256" key="2">
    <source>
        <dbReference type="ARBA" id="ARBA00022729"/>
    </source>
</evidence>
<dbReference type="Pfam" id="PF11974">
    <property type="entry name" value="bMG3"/>
    <property type="match status" value="1"/>
</dbReference>
<dbReference type="RefSeq" id="WP_013969728.1">
    <property type="nucleotide sequence ID" value="NC_015732.1"/>
</dbReference>
<proteinExistence type="inferred from homology"/>
<dbReference type="eggNOG" id="COG2373">
    <property type="taxonomic scope" value="Bacteria"/>
</dbReference>
<gene>
    <name evidence="6" type="ordered locus">Spica_2336</name>
</gene>
<protein>
    <submittedName>
        <fullName evidence="6">Alpha-2-macroglobulin domain protein</fullName>
    </submittedName>
</protein>
<dbReference type="InterPro" id="IPR047565">
    <property type="entry name" value="Alpha-macroglob_thiol-ester_cl"/>
</dbReference>
<dbReference type="InterPro" id="IPR051802">
    <property type="entry name" value="YfhM-like"/>
</dbReference>
<evidence type="ECO:0000256" key="3">
    <source>
        <dbReference type="SAM" id="MobiDB-lite"/>
    </source>
</evidence>
<dbReference type="KEGG" id="scd:Spica_2336"/>
<dbReference type="EMBL" id="CP002868">
    <property type="protein sequence ID" value="AEJ20447.1"/>
    <property type="molecule type" value="Genomic_DNA"/>
</dbReference>
<accession>F8F3S8</accession>
<name>F8F3S8_GRAC1</name>
<dbReference type="OrthoDB" id="9767116at2"/>
<dbReference type="InterPro" id="IPR041462">
    <property type="entry name" value="Bact_A2M_MG6"/>
</dbReference>
<dbReference type="InterPro" id="IPR001599">
    <property type="entry name" value="Macroglobln_a2"/>
</dbReference>
<dbReference type="CDD" id="cd02891">
    <property type="entry name" value="A2M_like"/>
    <property type="match status" value="1"/>
</dbReference>
<evidence type="ECO:0000259" key="5">
    <source>
        <dbReference type="SMART" id="SM01360"/>
    </source>
</evidence>
<dbReference type="Pfam" id="PF01835">
    <property type="entry name" value="MG2"/>
    <property type="match status" value="1"/>
</dbReference>
<dbReference type="PANTHER" id="PTHR40094">
    <property type="entry name" value="ALPHA-2-MACROGLOBULIN HOMOLOG"/>
    <property type="match status" value="1"/>
</dbReference>
<feature type="compositionally biased region" description="Basic and acidic residues" evidence="3">
    <location>
        <begin position="1844"/>
        <end position="1854"/>
    </location>
</feature>
<dbReference type="HOGENOM" id="CLU_000965_2_1_12"/>
<organism evidence="6 7">
    <name type="scientific">Gracilinema caldarium (strain ATCC 51460 / DSM 7334 / H1)</name>
    <name type="common">Treponema caldarium</name>
    <dbReference type="NCBI Taxonomy" id="744872"/>
    <lineage>
        <taxon>Bacteria</taxon>
        <taxon>Pseudomonadati</taxon>
        <taxon>Spirochaetota</taxon>
        <taxon>Spirochaetia</taxon>
        <taxon>Spirochaetales</taxon>
        <taxon>Breznakiellaceae</taxon>
        <taxon>Gracilinema</taxon>
    </lineage>
</organism>
<dbReference type="SMART" id="SM01359">
    <property type="entry name" value="A2M_N_2"/>
    <property type="match status" value="1"/>
</dbReference>
<comment type="similarity">
    <text evidence="1">Belongs to the protease inhibitor I39 (alpha-2-macroglobulin) family. Bacterial alpha-2-macroglobulin subfamily.</text>
</comment>
<dbReference type="PANTHER" id="PTHR40094:SF1">
    <property type="entry name" value="UBIQUITIN DOMAIN-CONTAINING PROTEIN"/>
    <property type="match status" value="1"/>
</dbReference>
<dbReference type="Pfam" id="PF07703">
    <property type="entry name" value="A2M_BRD"/>
    <property type="match status" value="1"/>
</dbReference>
<dbReference type="InterPro" id="IPR011626">
    <property type="entry name" value="Alpha-macroglobulin_TED"/>
</dbReference>
<keyword evidence="7" id="KW-1185">Reference proteome</keyword>
<evidence type="ECO:0000313" key="6">
    <source>
        <dbReference type="EMBL" id="AEJ20447.1"/>
    </source>
</evidence>
<dbReference type="InterPro" id="IPR041203">
    <property type="entry name" value="Bact_A2M_MG5"/>
</dbReference>
<sequence>MHLVIIAVLSFFSLLNGCSSKPVSLPGPNPRFISALSGPTVGRSDPIKIVFTVPFDTAKPISHDTVIIEPFIEGALSWQDEYTLLFSPKKILPGGKRFTLRVYPDKLADRSSSVTSVHSSSRAFQFQFETDLPAYQVLLNPVKCTGDGLVYISGTIITDPGENFRKVEESLGYSGLTGIRWEHKDGEHRFSFQGLKRSTQLSKVRLSWNGKSIGAPVMGSKTIEISSADQFEVLDIHPIQDTKAALEVVFSQPLKKNQDLRSYITLVSHERESKVRYSIEGNIVRVYGTEELSPGTELNIRDLTDEAGRSIAQPVAYTVRESWELPAVRFIDKGTILPTDQGSTVVVETKNLAGLIIEAYKIHNTNMIQFLQVNQMDGDRELYRVGEPVWTKALDLNWKSSDKNLWVRHGLDLSELAKAYPGEMFRLRITFRKQHIRYECSAGHGDFSNLKFPEDKLPDLTKSGDEESSYWDYWSGDWEAREDLYRYRNDPCHPGFYMSFYDHNITIGRNVLVSNVGLLAKKAVDGSWLVFASDLRTTKPLGNTTIRLLNYQNRELAKGATGTDGMLMLKPVNDPAFLVAEGSGGRGYLKLDSGNSLAVSHFDIGGDSPAAGFKGFIYGERGVWRPGDTMYLTFLLHDPKKILPANHPVVFELEDPLGRVVVTQTYTSGVNGFYPITTATTEDAPTGTWLSRVKVGGSTFTKPIKIEMVMPNRLKMVLNTGTETILDTKPTRYSLSAAWLHGAPAPNLEADVSVVFADTGKTFATYTDYIFRDPSRTVSSERQMLFKGTLDSNARTEFAVNLSPGESVPGLLQAQFMTRVFEPTGVFSSEQIAMDFSPYPRYVGIKLPKGDAARGMLLTDIEHPVDIVLLDKDGNLIKDKVTLSCAVYKLQWRWWWEKGADEPASFQESLSKVPVVKGDVTISGGKGNWKFMVKYPEWGRYLVTVQDPRGGHGTAKIVYIDWPGWAGRAQADGQGAAAMLTLTSDKTSYKVGEKIRVSFPSNERASALMVLEKGGQIIKQEQIRCGKDTTVVELDAESFMAPNIYLHISLLQEHLQTVNDLPIRLYGVIPILVDDPATILKPLISSDESWKPMGKASFTVSEASGRPMTYTAVVVDEGLLGLTRYSMPDPRSTFYKKEASLLKSWDLYDAVIGAYSGSLQTLLAIGGGDDGFGGGNRKVQRFKPVVKYFGPVTLKAGESRTETFDIPQYVGALRIMVVAGNTGAYGVVERSVPVKGELMVLGTLPRFLSPQDEIRIPISVFNYTPGKIPVKVRCLVSGNGSLKDQPTEQQISLDASSDTVVYFQLTAGSTEGPLVCTITAESPGLPVATHQVDLMVRSTAIPITQTWTKMLKAGESWKEFITLPGMSGTNTVNLELSRLPPINLESRLTFLTQYPHGCIEQTTSSVFPQLYLDRVITLDDTQRSKVRANIIAGIERLKSFLTPSGGFSYWPGEGEVNEWGTNYAGHFLIEARRAGYQVPEYLLQRWTEYQRQKSIAWSADSFNEKLEQAYRLYTLALVGQPDMGSMNRLRESSSLSDPIAWRLAAAYWYAGQRDIARNMIKNLGFNIIKYRDLSGNFGSTFRDKAMILESLVITEDYSRASSLLTEIAETLSSKDWLSTQETAYALIAILPLMGKTSSNEALSIECSFQGINRSRTFKTPMDTIFLAEHATDSGNLEVKNTSKQNLYVRLVARGLPAEGLEPVIRQGLSLSVSYTTLDGKSIDPSLLALGSDMEVSVTVRNTTSRDLKELALVHPLPAAWELMNYRLAKVVDENDKSLDTPIKYQDIRDDRVLSYLDLKAGESKTVSFRVNRTYGGLYFIPAIQTYAMYDESIRAVEPGRRIADQPAEQLEKTNQKAKGKKNLIQ</sequence>
<dbReference type="InterPro" id="IPR041246">
    <property type="entry name" value="Bact_MG10"/>
</dbReference>
<dbReference type="Gene3D" id="1.50.10.20">
    <property type="match status" value="1"/>
</dbReference>
<reference evidence="7" key="1">
    <citation type="journal article" date="2013" name="Stand. Genomic Sci.">
        <title>Genome sequence of the thermophilic fresh-water bacterium Spirochaeta caldaria type strain (H1(T)), reclassification of Spirochaeta caldaria, Spirochaeta stenostrepta, and Spirochaeta zuelzerae in the genus Treponema as Treponema caldaria comb. nov., Treponema stenostrepta comb. nov., and Treponema zuelzerae comb. nov., and emendation of the genus Treponema.</title>
        <authorList>
            <person name="Abt B."/>
            <person name="Goker M."/>
            <person name="Scheuner C."/>
            <person name="Han C."/>
            <person name="Lu M."/>
            <person name="Misra M."/>
            <person name="Lapidus A."/>
            <person name="Nolan M."/>
            <person name="Lucas S."/>
            <person name="Hammon N."/>
            <person name="Deshpande S."/>
            <person name="Cheng J.F."/>
            <person name="Tapia R."/>
            <person name="Goodwin L.A."/>
            <person name="Pitluck S."/>
            <person name="Liolios K."/>
            <person name="Pagani I."/>
            <person name="Ivanova N."/>
            <person name="Mavromatis K."/>
            <person name="Mikhailova N."/>
            <person name="Huntemann M."/>
            <person name="Pati A."/>
            <person name="Chen A."/>
            <person name="Palaniappan K."/>
            <person name="Land M."/>
            <person name="Hauser L."/>
            <person name="Jeffries C.D."/>
            <person name="Rohde M."/>
            <person name="Spring S."/>
            <person name="Gronow S."/>
            <person name="Detter J.C."/>
            <person name="Bristow J."/>
            <person name="Eisen J.A."/>
            <person name="Markowitz V."/>
            <person name="Hugenholtz P."/>
            <person name="Kyrpides N.C."/>
            <person name="Woyke T."/>
            <person name="Klenk H.P."/>
        </authorList>
    </citation>
    <scope>NUCLEOTIDE SEQUENCE</scope>
    <source>
        <strain evidence="7">ATCC 51460 / DSM 7334 / H1</strain>
    </source>
</reference>
<dbReference type="InterPro" id="IPR021868">
    <property type="entry name" value="Alpha_2_Macroglob_MG3"/>
</dbReference>
<dbReference type="Proteomes" id="UP000000503">
    <property type="component" value="Chromosome"/>
</dbReference>
<feature type="domain" description="Alpha-2-macroglobulin bait region" evidence="4">
    <location>
        <begin position="980"/>
        <end position="1122"/>
    </location>
</feature>
<dbReference type="InterPro" id="IPR008930">
    <property type="entry name" value="Terpenoid_cyclase/PrenylTrfase"/>
</dbReference>
<dbReference type="Pfam" id="PF17973">
    <property type="entry name" value="bMG10"/>
    <property type="match status" value="1"/>
</dbReference>
<dbReference type="InterPro" id="IPR002890">
    <property type="entry name" value="MG2"/>
</dbReference>
<evidence type="ECO:0000256" key="1">
    <source>
        <dbReference type="ARBA" id="ARBA00010556"/>
    </source>
</evidence>
<feature type="compositionally biased region" description="Basic residues" evidence="3">
    <location>
        <begin position="1855"/>
        <end position="1865"/>
    </location>
</feature>
<dbReference type="SUPFAM" id="SSF48239">
    <property type="entry name" value="Terpenoid cyclases/Protein prenyltransferases"/>
    <property type="match status" value="1"/>
</dbReference>
<dbReference type="SMART" id="SM01419">
    <property type="entry name" value="Thiol-ester_cl"/>
    <property type="match status" value="1"/>
</dbReference>
<evidence type="ECO:0000259" key="4">
    <source>
        <dbReference type="SMART" id="SM01359"/>
    </source>
</evidence>
<dbReference type="Pfam" id="PF17962">
    <property type="entry name" value="bMG6"/>
    <property type="match status" value="1"/>
</dbReference>
<dbReference type="InterPro" id="IPR011625">
    <property type="entry name" value="A2M_N_BRD"/>
</dbReference>
<dbReference type="Gene3D" id="2.60.40.1930">
    <property type="match status" value="1"/>
</dbReference>
<evidence type="ECO:0000313" key="7">
    <source>
        <dbReference type="Proteomes" id="UP000000503"/>
    </source>
</evidence>
<dbReference type="Gene3D" id="2.60.40.3710">
    <property type="match status" value="1"/>
</dbReference>
<dbReference type="Pfam" id="PF00207">
    <property type="entry name" value="A2M"/>
    <property type="match status" value="1"/>
</dbReference>
<feature type="region of interest" description="Disordered" evidence="3">
    <location>
        <begin position="1844"/>
        <end position="1865"/>
    </location>
</feature>
<dbReference type="GO" id="GO:0004866">
    <property type="term" value="F:endopeptidase inhibitor activity"/>
    <property type="evidence" value="ECO:0007669"/>
    <property type="project" value="InterPro"/>
</dbReference>
<feature type="domain" description="Alpha-2-macroglobulin" evidence="5">
    <location>
        <begin position="1185"/>
        <end position="1274"/>
    </location>
</feature>
<dbReference type="SMART" id="SM01360">
    <property type="entry name" value="A2M"/>
    <property type="match status" value="1"/>
</dbReference>
<dbReference type="Pfam" id="PF07678">
    <property type="entry name" value="TED_complement"/>
    <property type="match status" value="1"/>
</dbReference>